<name>A0A6P6YB05_DERPT</name>
<evidence type="ECO:0000313" key="5">
    <source>
        <dbReference type="Proteomes" id="UP000515146"/>
    </source>
</evidence>
<dbReference type="CTD" id="124995"/>
<dbReference type="PANTHER" id="PTHR11560">
    <property type="entry name" value="39S RIBOSOMAL PROTEIN L10, MITOCHONDRIAL"/>
    <property type="match status" value="1"/>
</dbReference>
<evidence type="ECO:0000256" key="2">
    <source>
        <dbReference type="ARBA" id="ARBA00035707"/>
    </source>
</evidence>
<evidence type="ECO:0000313" key="6">
    <source>
        <dbReference type="RefSeq" id="XP_027202537.1"/>
    </source>
</evidence>
<dbReference type="InterPro" id="IPR047865">
    <property type="entry name" value="Ribosomal_uL10_bac_type"/>
</dbReference>
<feature type="region of interest" description="Disordered" evidence="4">
    <location>
        <begin position="252"/>
        <end position="273"/>
    </location>
</feature>
<accession>A0A6P6YB05</accession>
<evidence type="ECO:0000256" key="1">
    <source>
        <dbReference type="ARBA" id="ARBA00008889"/>
    </source>
</evidence>
<gene>
    <name evidence="6" type="primary">LOC113796459</name>
</gene>
<keyword evidence="5" id="KW-1185">Reference proteome</keyword>
<dbReference type="InParanoid" id="A0A6P6YB05"/>
<feature type="compositionally biased region" description="Basic and acidic residues" evidence="4">
    <location>
        <begin position="256"/>
        <end position="273"/>
    </location>
</feature>
<evidence type="ECO:0000256" key="3">
    <source>
        <dbReference type="ARBA" id="ARBA00035716"/>
    </source>
</evidence>
<organism evidence="5 6">
    <name type="scientific">Dermatophagoides pteronyssinus</name>
    <name type="common">European house dust mite</name>
    <dbReference type="NCBI Taxonomy" id="6956"/>
    <lineage>
        <taxon>Eukaryota</taxon>
        <taxon>Metazoa</taxon>
        <taxon>Ecdysozoa</taxon>
        <taxon>Arthropoda</taxon>
        <taxon>Chelicerata</taxon>
        <taxon>Arachnida</taxon>
        <taxon>Acari</taxon>
        <taxon>Acariformes</taxon>
        <taxon>Sarcoptiformes</taxon>
        <taxon>Astigmata</taxon>
        <taxon>Psoroptidia</taxon>
        <taxon>Analgoidea</taxon>
        <taxon>Pyroglyphidae</taxon>
        <taxon>Dermatophagoidinae</taxon>
        <taxon>Dermatophagoides</taxon>
    </lineage>
</organism>
<protein>
    <recommendedName>
        <fullName evidence="2">Large ribosomal subunit protein uL10m</fullName>
    </recommendedName>
    <alternativeName>
        <fullName evidence="3">39S ribosomal protein L10, mitochondrial</fullName>
    </alternativeName>
</protein>
<dbReference type="OMA" id="RHRLYKH"/>
<dbReference type="AlphaFoldDB" id="A0A6P6YB05"/>
<comment type="similarity">
    <text evidence="1">Belongs to the universal ribosomal protein uL10 family.</text>
</comment>
<dbReference type="SUPFAM" id="SSF160369">
    <property type="entry name" value="Ribosomal protein L10-like"/>
    <property type="match status" value="1"/>
</dbReference>
<reference evidence="6" key="1">
    <citation type="submission" date="2025-08" db="UniProtKB">
        <authorList>
            <consortium name="RefSeq"/>
        </authorList>
    </citation>
    <scope>IDENTIFICATION</scope>
    <source>
        <strain evidence="6">Airmid</strain>
    </source>
</reference>
<dbReference type="InterPro" id="IPR043141">
    <property type="entry name" value="Ribosomal_uL10-like_sf"/>
</dbReference>
<dbReference type="Gene3D" id="3.30.70.1730">
    <property type="match status" value="1"/>
</dbReference>
<dbReference type="KEGG" id="dpte:113796459"/>
<evidence type="ECO:0000256" key="4">
    <source>
        <dbReference type="SAM" id="MobiDB-lite"/>
    </source>
</evidence>
<sequence>MSVIKLLNNCCLNEILANNGRRQGQVLMNWSQLRYRRSVAFREYRQPHFKQKLLLSICEPVFARQTQLPTSEKCGNLREKPLVVDHPYDQLLAADMSEELKQSKLVCLFHQNQMTRPDKRLLSNEFEHEGMFLRYYNRDIARICLQNTPYQPLLHFAIGYPFTILFAPNLEKIDQIFKIIRKYPQVILLGSLVEHRRLITNNQLKELAQLGNNLDQQRSILSNTLMLGQQQFISTLTHHSSQLKQLLNSHHQQLQENHDNNNNKSTEKQNDSS</sequence>
<dbReference type="Proteomes" id="UP000515146">
    <property type="component" value="Unplaced"/>
</dbReference>
<dbReference type="FunCoup" id="A0A6P6YB05">
    <property type="interactions" value="596"/>
</dbReference>
<dbReference type="OrthoDB" id="360689at2759"/>
<dbReference type="RefSeq" id="XP_027202537.1">
    <property type="nucleotide sequence ID" value="XM_027346736.1"/>
</dbReference>
<proteinExistence type="inferred from homology"/>